<evidence type="ECO:0000256" key="2">
    <source>
        <dbReference type="ARBA" id="ARBA00012925"/>
    </source>
</evidence>
<feature type="binding site" evidence="8">
    <location>
        <position position="54"/>
    </location>
    <ligand>
        <name>Zn(2+)</name>
        <dbReference type="ChEBI" id="CHEBI:29105"/>
    </ligand>
</feature>
<evidence type="ECO:0000256" key="4">
    <source>
        <dbReference type="ARBA" id="ARBA00022833"/>
    </source>
</evidence>
<dbReference type="SMART" id="SM00947">
    <property type="entry name" value="Pro_CA"/>
    <property type="match status" value="1"/>
</dbReference>
<dbReference type="InterPro" id="IPR001765">
    <property type="entry name" value="Carbonic_anhydrase"/>
</dbReference>
<dbReference type="GO" id="GO:0008270">
    <property type="term" value="F:zinc ion binding"/>
    <property type="evidence" value="ECO:0007669"/>
    <property type="project" value="InterPro"/>
</dbReference>
<keyword evidence="5" id="KW-0456">Lyase</keyword>
<comment type="catalytic activity">
    <reaction evidence="7">
        <text>hydrogencarbonate + H(+) = CO2 + H2O</text>
        <dbReference type="Rhea" id="RHEA:10748"/>
        <dbReference type="ChEBI" id="CHEBI:15377"/>
        <dbReference type="ChEBI" id="CHEBI:15378"/>
        <dbReference type="ChEBI" id="CHEBI:16526"/>
        <dbReference type="ChEBI" id="CHEBI:17544"/>
        <dbReference type="EC" id="4.2.1.1"/>
    </reaction>
</comment>
<name>A0A212T9E2_9MICO</name>
<dbReference type="CDD" id="cd03378">
    <property type="entry name" value="beta_CA_cladeC"/>
    <property type="match status" value="1"/>
</dbReference>
<keyword evidence="3 8" id="KW-0479">Metal-binding</keyword>
<dbReference type="GO" id="GO:0004089">
    <property type="term" value="F:carbonate dehydratase activity"/>
    <property type="evidence" value="ECO:0007669"/>
    <property type="project" value="UniProtKB-EC"/>
</dbReference>
<evidence type="ECO:0000256" key="3">
    <source>
        <dbReference type="ARBA" id="ARBA00022723"/>
    </source>
</evidence>
<reference evidence="9 10" key="1">
    <citation type="submission" date="2017-06" db="EMBL/GenBank/DDBJ databases">
        <authorList>
            <person name="Kim H.J."/>
            <person name="Triplett B.A."/>
        </authorList>
    </citation>
    <scope>NUCLEOTIDE SEQUENCE [LARGE SCALE GENOMIC DNA]</scope>
    <source>
        <strain evidence="9 10">DSM 22179</strain>
    </source>
</reference>
<protein>
    <recommendedName>
        <fullName evidence="2">carbonic anhydrase</fullName>
        <ecNumber evidence="2">4.2.1.1</ecNumber>
    </recommendedName>
</protein>
<dbReference type="EMBL" id="FYEZ01000001">
    <property type="protein sequence ID" value="SNC62632.1"/>
    <property type="molecule type" value="Genomic_DNA"/>
</dbReference>
<feature type="binding site" evidence="8">
    <location>
        <position position="107"/>
    </location>
    <ligand>
        <name>Zn(2+)</name>
        <dbReference type="ChEBI" id="CHEBI:29105"/>
    </ligand>
</feature>
<evidence type="ECO:0000313" key="10">
    <source>
        <dbReference type="Proteomes" id="UP000198122"/>
    </source>
</evidence>
<sequence length="205" mass="21610">MNAPLNPTPTQAWETMLEGNARFVADTPLHPNQDAARRASQTTGQAPFATVFGCADSRVAAEMIFDRGLGDLFVTRTAGQVMDSAVLGSLEFGAHALDVPLLVVLGHDSCGAVKAGLEAHSTGELPPGHLSDIVQKVTPSVLSAHRDGIDDERGVMERHVAATVELLPERSRILAERVEDGRLAIVGAAYDLADGSVRVVAQQGL</sequence>
<dbReference type="Proteomes" id="UP000198122">
    <property type="component" value="Unassembled WGS sequence"/>
</dbReference>
<feature type="binding site" evidence="8">
    <location>
        <position position="110"/>
    </location>
    <ligand>
        <name>Zn(2+)</name>
        <dbReference type="ChEBI" id="CHEBI:29105"/>
    </ligand>
</feature>
<gene>
    <name evidence="9" type="ORF">SAMN05445756_0737</name>
</gene>
<dbReference type="PANTHER" id="PTHR11002">
    <property type="entry name" value="CARBONIC ANHYDRASE"/>
    <property type="match status" value="1"/>
</dbReference>
<evidence type="ECO:0000256" key="5">
    <source>
        <dbReference type="ARBA" id="ARBA00023239"/>
    </source>
</evidence>
<dbReference type="InterPro" id="IPR036874">
    <property type="entry name" value="Carbonic_anhydrase_sf"/>
</dbReference>
<evidence type="ECO:0000256" key="6">
    <source>
        <dbReference type="ARBA" id="ARBA00024993"/>
    </source>
</evidence>
<keyword evidence="10" id="KW-1185">Reference proteome</keyword>
<dbReference type="RefSeq" id="WP_088817688.1">
    <property type="nucleotide sequence ID" value="NZ_FYEZ01000001.1"/>
</dbReference>
<dbReference type="GO" id="GO:0015976">
    <property type="term" value="P:carbon utilization"/>
    <property type="evidence" value="ECO:0007669"/>
    <property type="project" value="InterPro"/>
</dbReference>
<evidence type="ECO:0000256" key="1">
    <source>
        <dbReference type="ARBA" id="ARBA00006217"/>
    </source>
</evidence>
<dbReference type="SUPFAM" id="SSF53056">
    <property type="entry name" value="beta-carbonic anhydrase, cab"/>
    <property type="match status" value="1"/>
</dbReference>
<dbReference type="EC" id="4.2.1.1" evidence="2"/>
<dbReference type="InterPro" id="IPR015892">
    <property type="entry name" value="Carbonic_anhydrase_CS"/>
</dbReference>
<dbReference type="AlphaFoldDB" id="A0A212T9E2"/>
<dbReference type="FunFam" id="3.40.1050.10:FF:000006">
    <property type="entry name" value="Carbonic anhydrase"/>
    <property type="match status" value="1"/>
</dbReference>
<organism evidence="9 10">
    <name type="scientific">Kytococcus aerolatus</name>
    <dbReference type="NCBI Taxonomy" id="592308"/>
    <lineage>
        <taxon>Bacteria</taxon>
        <taxon>Bacillati</taxon>
        <taxon>Actinomycetota</taxon>
        <taxon>Actinomycetes</taxon>
        <taxon>Micrococcales</taxon>
        <taxon>Kytococcaceae</taxon>
        <taxon>Kytococcus</taxon>
    </lineage>
</organism>
<dbReference type="PANTHER" id="PTHR11002:SF79">
    <property type="entry name" value="CARBONIC ANHYDRASE 2"/>
    <property type="match status" value="1"/>
</dbReference>
<dbReference type="Gene3D" id="3.40.1050.10">
    <property type="entry name" value="Carbonic anhydrase"/>
    <property type="match status" value="1"/>
</dbReference>
<accession>A0A212T9E2</accession>
<comment type="function">
    <text evidence="6">Catalyzes the reversible hydration of carbon dioxide to form bicarbonate.</text>
</comment>
<comment type="similarity">
    <text evidence="1">Belongs to the beta-class carbonic anhydrase family.</text>
</comment>
<proteinExistence type="inferred from homology"/>
<dbReference type="PROSITE" id="PS00704">
    <property type="entry name" value="PROK_CO2_ANHYDRASE_1"/>
    <property type="match status" value="1"/>
</dbReference>
<dbReference type="Pfam" id="PF00484">
    <property type="entry name" value="Pro_CA"/>
    <property type="match status" value="1"/>
</dbReference>
<dbReference type="OrthoDB" id="9797527at2"/>
<feature type="binding site" evidence="8">
    <location>
        <position position="56"/>
    </location>
    <ligand>
        <name>Zn(2+)</name>
        <dbReference type="ChEBI" id="CHEBI:29105"/>
    </ligand>
</feature>
<comment type="cofactor">
    <cofactor evidence="8">
        <name>Zn(2+)</name>
        <dbReference type="ChEBI" id="CHEBI:29105"/>
    </cofactor>
    <text evidence="8">Binds 1 zinc ion per subunit.</text>
</comment>
<evidence type="ECO:0000256" key="7">
    <source>
        <dbReference type="ARBA" id="ARBA00048348"/>
    </source>
</evidence>
<evidence type="ECO:0000313" key="9">
    <source>
        <dbReference type="EMBL" id="SNC62632.1"/>
    </source>
</evidence>
<evidence type="ECO:0000256" key="8">
    <source>
        <dbReference type="PIRSR" id="PIRSR601765-1"/>
    </source>
</evidence>
<keyword evidence="4 8" id="KW-0862">Zinc</keyword>